<dbReference type="InterPro" id="IPR009348">
    <property type="entry name" value="NPR2-like"/>
</dbReference>
<sequence>MDRFNEFAQVEAMLFCEFHPRSGPVVTYKVPENFGDAFDSISEYLIPKPAFCNRLVTVHTTTHIVMGHAVLIPHEKYERNAMLFNLCFVFALGANVGPYEPVVTKMARLLRAFETESGMLSQPATKATVLTIMEQLQEDLNSYAESQIPINHANAINIKIFPKYPATPPVYDWQVPVCLVDLMTMVDKNWDLTMQRILRYINGVLTVRRIAEEAAVDANLVGIALRHLVNYGCIRMVDLFQFSNVYVLRGNTTAFLAQPALQDQYRRFIALEPAHPPPATRVFTLLCGLRPGLTVKQWMAENGVDVAQVDVRRFFLFGVLHNLIYRLHKFPVTTRGAADGLVRLREHGYGVLRRLIRNHRPYDEICTMLRISARELDDVLALEPGIRFIYAAWDPDQQTGPHHGVAGTHCSPTSAVGLAGAASQSPS</sequence>
<dbReference type="OrthoDB" id="338854at2759"/>
<dbReference type="GO" id="GO:0005774">
    <property type="term" value="C:vacuolar membrane"/>
    <property type="evidence" value="ECO:0007669"/>
    <property type="project" value="TreeGrafter"/>
</dbReference>
<dbReference type="GO" id="GO:0010508">
    <property type="term" value="P:positive regulation of autophagy"/>
    <property type="evidence" value="ECO:0007669"/>
    <property type="project" value="TreeGrafter"/>
</dbReference>
<keyword evidence="3" id="KW-1185">Reference proteome</keyword>
<dbReference type="GO" id="GO:0005096">
    <property type="term" value="F:GTPase activator activity"/>
    <property type="evidence" value="ECO:0007669"/>
    <property type="project" value="TreeGrafter"/>
</dbReference>
<dbReference type="GO" id="GO:1990130">
    <property type="term" value="C:GATOR1 complex"/>
    <property type="evidence" value="ECO:0007669"/>
    <property type="project" value="TreeGrafter"/>
</dbReference>
<dbReference type="STRING" id="1555241.A0A4P9X923"/>
<name>A0A4P9X923_9FUNG</name>
<evidence type="ECO:0000256" key="1">
    <source>
        <dbReference type="ARBA" id="ARBA00008433"/>
    </source>
</evidence>
<protein>
    <recommendedName>
        <fullName evidence="4">Nitrogen permease regulator 2</fullName>
    </recommendedName>
</protein>
<dbReference type="GO" id="GO:1904262">
    <property type="term" value="P:negative regulation of TORC1 signaling"/>
    <property type="evidence" value="ECO:0007669"/>
    <property type="project" value="TreeGrafter"/>
</dbReference>
<evidence type="ECO:0008006" key="4">
    <source>
        <dbReference type="Google" id="ProtNLM"/>
    </source>
</evidence>
<dbReference type="EMBL" id="ML014160">
    <property type="protein sequence ID" value="RKP01827.1"/>
    <property type="molecule type" value="Genomic_DNA"/>
</dbReference>
<organism evidence="2 3">
    <name type="scientific">Caulochytrium protostelioides</name>
    <dbReference type="NCBI Taxonomy" id="1555241"/>
    <lineage>
        <taxon>Eukaryota</taxon>
        <taxon>Fungi</taxon>
        <taxon>Fungi incertae sedis</taxon>
        <taxon>Chytridiomycota</taxon>
        <taxon>Chytridiomycota incertae sedis</taxon>
        <taxon>Chytridiomycetes</taxon>
        <taxon>Caulochytriales</taxon>
        <taxon>Caulochytriaceae</taxon>
        <taxon>Caulochytrium</taxon>
    </lineage>
</organism>
<dbReference type="Pfam" id="PF06218">
    <property type="entry name" value="NPR2"/>
    <property type="match status" value="2"/>
</dbReference>
<comment type="similarity">
    <text evidence="1">Belongs to the NPR2 family.</text>
</comment>
<proteinExistence type="inferred from homology"/>
<evidence type="ECO:0000313" key="2">
    <source>
        <dbReference type="EMBL" id="RKP01827.1"/>
    </source>
</evidence>
<reference evidence="3" key="1">
    <citation type="journal article" date="2018" name="Nat. Microbiol.">
        <title>Leveraging single-cell genomics to expand the fungal tree of life.</title>
        <authorList>
            <person name="Ahrendt S.R."/>
            <person name="Quandt C.A."/>
            <person name="Ciobanu D."/>
            <person name="Clum A."/>
            <person name="Salamov A."/>
            <person name="Andreopoulos B."/>
            <person name="Cheng J.F."/>
            <person name="Woyke T."/>
            <person name="Pelin A."/>
            <person name="Henrissat B."/>
            <person name="Reynolds N.K."/>
            <person name="Benny G.L."/>
            <person name="Smith M.E."/>
            <person name="James T.Y."/>
            <person name="Grigoriev I.V."/>
        </authorList>
    </citation>
    <scope>NUCLEOTIDE SEQUENCE [LARGE SCALE GENOMIC DNA]</scope>
    <source>
        <strain evidence="3">ATCC 52028</strain>
    </source>
</reference>
<evidence type="ECO:0000313" key="3">
    <source>
        <dbReference type="Proteomes" id="UP000274922"/>
    </source>
</evidence>
<accession>A0A4P9X923</accession>
<dbReference type="Proteomes" id="UP000274922">
    <property type="component" value="Unassembled WGS sequence"/>
</dbReference>
<gene>
    <name evidence="2" type="ORF">CXG81DRAFT_11524</name>
</gene>
<dbReference type="PANTHER" id="PTHR12991:SF10">
    <property type="entry name" value="GATOR COMPLEX PROTEIN NPRL2"/>
    <property type="match status" value="1"/>
</dbReference>
<dbReference type="AlphaFoldDB" id="A0A4P9X923"/>
<dbReference type="PANTHER" id="PTHR12991">
    <property type="entry name" value="NITROGEN PERMEASE REGULATOR 2/TUMOR SUPPRESSOR CANDIDATE 4"/>
    <property type="match status" value="1"/>
</dbReference>